<evidence type="ECO:0000313" key="6">
    <source>
        <dbReference type="Proteomes" id="UP000283360"/>
    </source>
</evidence>
<dbReference type="PROSITE" id="PS51273">
    <property type="entry name" value="GATASE_TYPE_1"/>
    <property type="match status" value="1"/>
</dbReference>
<reference evidence="2 8" key="4">
    <citation type="submission" date="2020-07" db="EMBL/GenBank/DDBJ databases">
        <title>Bacterial metabolism rescues the inhibition of intestinal drug absorption by food and drug additives.</title>
        <authorList>
            <person name="Zou L."/>
            <person name="Spanogiannopoulos P."/>
            <person name="Chien H.-C."/>
            <person name="Pieper L.M."/>
            <person name="Cai W."/>
            <person name="Khuri N."/>
            <person name="Pottel J."/>
            <person name="Vora B."/>
            <person name="Ni Z."/>
            <person name="Tsakalozou E."/>
            <person name="Zhang W."/>
            <person name="Shoichet B.K."/>
            <person name="Giacomini K.M."/>
            <person name="Turnbaugh P.J."/>
        </authorList>
    </citation>
    <scope>NUCLEOTIDE SEQUENCE [LARGE SCALE GENOMIC DNA]</scope>
    <source>
        <strain evidence="2 8">F22</strain>
    </source>
</reference>
<dbReference type="InterPro" id="IPR011697">
    <property type="entry name" value="Peptidase_C26"/>
</dbReference>
<dbReference type="InterPro" id="IPR044668">
    <property type="entry name" value="PuuD-like"/>
</dbReference>
<dbReference type="GO" id="GO:0016757">
    <property type="term" value="F:glycosyltransferase activity"/>
    <property type="evidence" value="ECO:0007669"/>
    <property type="project" value="UniProtKB-KW"/>
</dbReference>
<organism evidence="1 5">
    <name type="scientific">Coprococcus comes</name>
    <dbReference type="NCBI Taxonomy" id="410072"/>
    <lineage>
        <taxon>Bacteria</taxon>
        <taxon>Bacillati</taxon>
        <taxon>Bacillota</taxon>
        <taxon>Clostridia</taxon>
        <taxon>Lachnospirales</taxon>
        <taxon>Lachnospiraceae</taxon>
        <taxon>Coprococcus</taxon>
    </lineage>
</organism>
<keyword evidence="6" id="KW-1185">Reference proteome</keyword>
<dbReference type="EC" id="2.4.2.-" evidence="1"/>
<keyword evidence="1" id="KW-0315">Glutamine amidotransferase</keyword>
<keyword evidence="2" id="KW-0378">Hydrolase</keyword>
<dbReference type="Pfam" id="PF07722">
    <property type="entry name" value="Peptidase_C26"/>
    <property type="match status" value="1"/>
</dbReference>
<dbReference type="Gene3D" id="3.40.50.880">
    <property type="match status" value="1"/>
</dbReference>
<dbReference type="SUPFAM" id="SSF52317">
    <property type="entry name" value="Class I glutamine amidotransferase-like"/>
    <property type="match status" value="1"/>
</dbReference>
<dbReference type="AlphaFoldDB" id="A0A173R157"/>
<dbReference type="EMBL" id="QRXJ01000010">
    <property type="protein sequence ID" value="RGT89679.1"/>
    <property type="molecule type" value="Genomic_DNA"/>
</dbReference>
<gene>
    <name evidence="4" type="ORF">DW252_15550</name>
    <name evidence="3" type="ORF">DWX03_08620</name>
    <name evidence="1" type="ORF">ERS852574_00227</name>
    <name evidence="2" type="ORF">HUU93_00850</name>
</gene>
<protein>
    <submittedName>
        <fullName evidence="2">Gamma-glutamyl-gamma-aminobutyrate hydrolase family protein</fullName>
    </submittedName>
    <submittedName>
        <fullName evidence="1">Putative glutamine amidotransferase Rv2859c</fullName>
        <ecNumber evidence="1">2.4.2.-</ecNumber>
    </submittedName>
</protein>
<dbReference type="RefSeq" id="WP_008368933.1">
    <property type="nucleotide sequence ID" value="NZ_CAXSNH010000011.1"/>
</dbReference>
<reference evidence="6 7" key="2">
    <citation type="submission" date="2018-08" db="EMBL/GenBank/DDBJ databases">
        <title>A genome reference for cultivated species of the human gut microbiota.</title>
        <authorList>
            <person name="Zou Y."/>
            <person name="Xue W."/>
            <person name="Luo G."/>
        </authorList>
    </citation>
    <scope>NUCLEOTIDE SEQUENCE [LARGE SCALE GENOMIC DNA]</scope>
    <source>
        <strain evidence="3 6">AF18-12LB</strain>
        <strain evidence="4 7">AM22-12LB</strain>
    </source>
</reference>
<dbReference type="CDD" id="cd01745">
    <property type="entry name" value="GATase1_2"/>
    <property type="match status" value="1"/>
</dbReference>
<evidence type="ECO:0000313" key="5">
    <source>
        <dbReference type="Proteomes" id="UP000095727"/>
    </source>
</evidence>
<dbReference type="InterPro" id="IPR029062">
    <property type="entry name" value="Class_I_gatase-like"/>
</dbReference>
<dbReference type="GeneID" id="92826204"/>
<evidence type="ECO:0000313" key="2">
    <source>
        <dbReference type="EMBL" id="NUN85161.1"/>
    </source>
</evidence>
<dbReference type="GO" id="GO:0016811">
    <property type="term" value="F:hydrolase activity, acting on carbon-nitrogen (but not peptide) bonds, in linear amides"/>
    <property type="evidence" value="ECO:0007669"/>
    <property type="project" value="InterPro"/>
</dbReference>
<dbReference type="Proteomes" id="UP000095727">
    <property type="component" value="Unassembled WGS sequence"/>
</dbReference>
<name>A0A173R157_9FIRM</name>
<dbReference type="GO" id="GO:0005829">
    <property type="term" value="C:cytosol"/>
    <property type="evidence" value="ECO:0007669"/>
    <property type="project" value="TreeGrafter"/>
</dbReference>
<sequence>MKPVVGILCCGFDGKNQFVTDTYVRAVRISGGIPLLIPILPQDFPINSYLDICDGFLLPGGGDFTPFLFNEDPLPGVGQTNLSVDLFQIHFAEEILKRHLPVIGICRGMQVLNAACGGSIYQDLSCQPGDPFLHMQTSQNRSDMWHQIFIAKDSHLHELTGDTLYTNSFHHQSVHLLGKNVHACAHTSDGTVEAIEIEGQPFALGVQWHPESMFFTSPCMRELFSLFVRSMLPGTD</sequence>
<evidence type="ECO:0000313" key="1">
    <source>
        <dbReference type="EMBL" id="CUM71555.1"/>
    </source>
</evidence>
<evidence type="ECO:0000313" key="7">
    <source>
        <dbReference type="Proteomes" id="UP000286595"/>
    </source>
</evidence>
<reference evidence="1 5" key="1">
    <citation type="submission" date="2015-09" db="EMBL/GenBank/DDBJ databases">
        <authorList>
            <consortium name="Pathogen Informatics"/>
        </authorList>
    </citation>
    <scope>NUCLEOTIDE SEQUENCE [LARGE SCALE GENOMIC DNA]</scope>
    <source>
        <strain evidence="1 5">2789STDY5834962</strain>
    </source>
</reference>
<accession>A0A173R157</accession>
<dbReference type="Proteomes" id="UP000286595">
    <property type="component" value="Unassembled WGS sequence"/>
</dbReference>
<reference evidence="2 8" key="3">
    <citation type="submission" date="2020-04" db="EMBL/GenBank/DDBJ databases">
        <authorList>
            <person name="Pieper L."/>
        </authorList>
    </citation>
    <scope>NUCLEOTIDE SEQUENCE [LARGE SCALE GENOMIC DNA]</scope>
    <source>
        <strain evidence="2 8">F22</strain>
    </source>
</reference>
<dbReference type="Proteomes" id="UP000283360">
    <property type="component" value="Unassembled WGS sequence"/>
</dbReference>
<dbReference type="Proteomes" id="UP000554488">
    <property type="component" value="Unassembled WGS sequence"/>
</dbReference>
<keyword evidence="1" id="KW-0808">Transferase</keyword>
<dbReference type="PANTHER" id="PTHR43235:SF1">
    <property type="entry name" value="GLUTAMINE AMIDOTRANSFERASE PB2B2.05-RELATED"/>
    <property type="match status" value="1"/>
</dbReference>
<keyword evidence="1" id="KW-0328">Glycosyltransferase</keyword>
<evidence type="ECO:0000313" key="3">
    <source>
        <dbReference type="EMBL" id="RGT89679.1"/>
    </source>
</evidence>
<dbReference type="EMBL" id="QRIM01000024">
    <property type="protein sequence ID" value="RHG56792.1"/>
    <property type="molecule type" value="Genomic_DNA"/>
</dbReference>
<evidence type="ECO:0000313" key="8">
    <source>
        <dbReference type="Proteomes" id="UP000554488"/>
    </source>
</evidence>
<dbReference type="OrthoDB" id="9813383at2"/>
<dbReference type="PANTHER" id="PTHR43235">
    <property type="entry name" value="GLUTAMINE AMIDOTRANSFERASE PB2B2.05-RELATED"/>
    <property type="match status" value="1"/>
</dbReference>
<dbReference type="EMBL" id="CYXR01000001">
    <property type="protein sequence ID" value="CUM71555.1"/>
    <property type="molecule type" value="Genomic_DNA"/>
</dbReference>
<evidence type="ECO:0000313" key="4">
    <source>
        <dbReference type="EMBL" id="RHG56792.1"/>
    </source>
</evidence>
<proteinExistence type="predicted"/>
<dbReference type="EMBL" id="JABWDC010000002">
    <property type="protein sequence ID" value="NUN85161.1"/>
    <property type="molecule type" value="Genomic_DNA"/>
</dbReference>